<proteinExistence type="predicted"/>
<organism evidence="1">
    <name type="scientific">bioreactor metagenome</name>
    <dbReference type="NCBI Taxonomy" id="1076179"/>
    <lineage>
        <taxon>unclassified sequences</taxon>
        <taxon>metagenomes</taxon>
        <taxon>ecological metagenomes</taxon>
    </lineage>
</organism>
<gene>
    <name evidence="1" type="ORF">SDC9_64830</name>
</gene>
<name>A0A644XQR2_9ZZZZ</name>
<dbReference type="AlphaFoldDB" id="A0A644XQR2"/>
<sequence length="433" mass="48094">MFKNHQISTNQHSGHLPLRLLLLFLALASTLNGQQRTELKYRGQFSTWGGYASGSEWPVMLGARYLPQLNLEVPINRRTLGGDSGGGFWGGLRFDAELAGNVYGSGEILPFYEGRESWDARWDGKVKLYRGWGRVSNDRAEVRVGLQKINFGSAMMLRPLMWFDSMDPRDPLQMTDGVWGSMGRYYFKNNANVWVWGLLGNSSRRALDVVPSDGGVPEYGGRVQVPVGRGEIAFTFHRRKTDLSGIGGSSVISEIGVGSELGPESENRYGLDMRFDYEIGFWLEGVWINRRGTTNTMSNQSAANSFFESQLPVNQRMVTVGADYTFGLGNGLGVAVEHMWADGANISALNVNYPVNMENSLSWMFYSVWRGGGVYNLVRWKRMLSFGDLYVTAFVNPENSALHGFTFPGMGGGVNPLSGKGVQIMLVINHQTK</sequence>
<dbReference type="EMBL" id="VSSQ01002980">
    <property type="protein sequence ID" value="MPM18419.1"/>
    <property type="molecule type" value="Genomic_DNA"/>
</dbReference>
<reference evidence="1" key="1">
    <citation type="submission" date="2019-08" db="EMBL/GenBank/DDBJ databases">
        <authorList>
            <person name="Kucharzyk K."/>
            <person name="Murdoch R.W."/>
            <person name="Higgins S."/>
            <person name="Loffler F."/>
        </authorList>
    </citation>
    <scope>NUCLEOTIDE SEQUENCE</scope>
</reference>
<evidence type="ECO:0000313" key="1">
    <source>
        <dbReference type="EMBL" id="MPM18419.1"/>
    </source>
</evidence>
<protein>
    <submittedName>
        <fullName evidence="1">Uncharacterized protein</fullName>
    </submittedName>
</protein>
<comment type="caution">
    <text evidence="1">The sequence shown here is derived from an EMBL/GenBank/DDBJ whole genome shotgun (WGS) entry which is preliminary data.</text>
</comment>
<accession>A0A644XQR2</accession>